<sequence length="526" mass="60615">MTYDICHLKKLEKCTDISHEPQGLLPDPTRTRVKRRVSANIETQFNRWHTEQTPNSSPAPARTIPDTSLPNSTAFTLFPATYTPQATPEPEPRIMPESPRMPRPGAKDAPVFDVASEDPRSYFKHLESLLEECKIESDAEKKRHTLRYLPEDVEDQWKYQDHYKTGTYANWKKEILRSYTGKSDEDRGNTIHQLRRIMKRFSNISITDAYEYAKMKREAQPVMAQVMENKYATNREITDLIWEVLTRDFAMAIRTRISLRRVEPAGTPITSENRYPYAEVLKIGQHLIDEANDGDTSGRSGRTYSDTSGTSTQTRSTHQQFDSVLKALHQSGTQVPNYHQSAQNSSLHVPSHAPSSQNRGWQHSNSTNKPTFTSLEDLLCYFCDQSGHMSRNCPHRLEMVEEGLLIERDGRTLLKDGGPIPRFPVEYSQKQRVEKFYEKLHKQEAERRSVNMMESFSMVGRGVIPVATMPQINRQADPRDIRIAELQRLVKAANIQTRSQARRQVQEKENEKEDEFEEQGFRTVQG</sequence>
<evidence type="ECO:0000313" key="6">
    <source>
        <dbReference type="Proteomes" id="UP000297245"/>
    </source>
</evidence>
<dbReference type="PROSITE" id="PS50158">
    <property type="entry name" value="ZF_CCHC"/>
    <property type="match status" value="1"/>
</dbReference>
<evidence type="ECO:0000256" key="2">
    <source>
        <dbReference type="PROSITE-ProRule" id="PRU00047"/>
    </source>
</evidence>
<feature type="region of interest" description="Disordered" evidence="3">
    <location>
        <begin position="290"/>
        <end position="319"/>
    </location>
</feature>
<feature type="region of interest" description="Disordered" evidence="3">
    <location>
        <begin position="82"/>
        <end position="106"/>
    </location>
</feature>
<accession>A0A4S8LWH2</accession>
<feature type="compositionally biased region" description="Polar residues" evidence="3">
    <location>
        <begin position="294"/>
        <end position="319"/>
    </location>
</feature>
<protein>
    <recommendedName>
        <fullName evidence="4">CCHC-type domain-containing protein</fullName>
    </recommendedName>
</protein>
<evidence type="ECO:0000313" key="5">
    <source>
        <dbReference type="EMBL" id="THU93957.1"/>
    </source>
</evidence>
<dbReference type="AlphaFoldDB" id="A0A4S8LWH2"/>
<evidence type="ECO:0000256" key="1">
    <source>
        <dbReference type="ARBA" id="ARBA00022664"/>
    </source>
</evidence>
<keyword evidence="6" id="KW-1185">Reference proteome</keyword>
<dbReference type="GO" id="GO:0008270">
    <property type="term" value="F:zinc ion binding"/>
    <property type="evidence" value="ECO:0007669"/>
    <property type="project" value="UniProtKB-KW"/>
</dbReference>
<dbReference type="GO" id="GO:0003676">
    <property type="term" value="F:nucleic acid binding"/>
    <property type="evidence" value="ECO:0007669"/>
    <property type="project" value="InterPro"/>
</dbReference>
<dbReference type="Gene3D" id="4.10.60.10">
    <property type="entry name" value="Zinc finger, CCHC-type"/>
    <property type="match status" value="1"/>
</dbReference>
<feature type="region of interest" description="Disordered" evidence="3">
    <location>
        <begin position="336"/>
        <end position="368"/>
    </location>
</feature>
<dbReference type="EMBL" id="ML179235">
    <property type="protein sequence ID" value="THU93957.1"/>
    <property type="molecule type" value="Genomic_DNA"/>
</dbReference>
<proteinExistence type="predicted"/>
<feature type="compositionally biased region" description="Polar residues" evidence="3">
    <location>
        <begin position="47"/>
        <end position="58"/>
    </location>
</feature>
<gene>
    <name evidence="5" type="ORF">K435DRAFT_861022</name>
</gene>
<keyword evidence="1" id="KW-0507">mRNA processing</keyword>
<keyword evidence="2" id="KW-0862">Zinc</keyword>
<evidence type="ECO:0000256" key="3">
    <source>
        <dbReference type="SAM" id="MobiDB-lite"/>
    </source>
</evidence>
<dbReference type="OrthoDB" id="2962718at2759"/>
<feature type="domain" description="CCHC-type" evidence="4">
    <location>
        <begin position="380"/>
        <end position="394"/>
    </location>
</feature>
<dbReference type="SUPFAM" id="SSF57756">
    <property type="entry name" value="Retrovirus zinc finger-like domains"/>
    <property type="match status" value="1"/>
</dbReference>
<dbReference type="GO" id="GO:0006397">
    <property type="term" value="P:mRNA processing"/>
    <property type="evidence" value="ECO:0007669"/>
    <property type="project" value="UniProtKB-KW"/>
</dbReference>
<keyword evidence="2" id="KW-0479">Metal-binding</keyword>
<dbReference type="InterPro" id="IPR036875">
    <property type="entry name" value="Znf_CCHC_sf"/>
</dbReference>
<name>A0A4S8LWH2_DENBC</name>
<feature type="region of interest" description="Disordered" evidence="3">
    <location>
        <begin position="497"/>
        <end position="526"/>
    </location>
</feature>
<dbReference type="SMART" id="SM00343">
    <property type="entry name" value="ZnF_C2HC"/>
    <property type="match status" value="1"/>
</dbReference>
<keyword evidence="2" id="KW-0863">Zinc-finger</keyword>
<feature type="region of interest" description="Disordered" evidence="3">
    <location>
        <begin position="47"/>
        <end position="67"/>
    </location>
</feature>
<dbReference type="Proteomes" id="UP000297245">
    <property type="component" value="Unassembled WGS sequence"/>
</dbReference>
<organism evidence="5 6">
    <name type="scientific">Dendrothele bispora (strain CBS 962.96)</name>
    <dbReference type="NCBI Taxonomy" id="1314807"/>
    <lineage>
        <taxon>Eukaryota</taxon>
        <taxon>Fungi</taxon>
        <taxon>Dikarya</taxon>
        <taxon>Basidiomycota</taxon>
        <taxon>Agaricomycotina</taxon>
        <taxon>Agaricomycetes</taxon>
        <taxon>Agaricomycetidae</taxon>
        <taxon>Agaricales</taxon>
        <taxon>Agaricales incertae sedis</taxon>
        <taxon>Dendrothele</taxon>
    </lineage>
</organism>
<reference evidence="5 6" key="1">
    <citation type="journal article" date="2019" name="Nat. Ecol. Evol.">
        <title>Megaphylogeny resolves global patterns of mushroom evolution.</title>
        <authorList>
            <person name="Varga T."/>
            <person name="Krizsan K."/>
            <person name="Foldi C."/>
            <person name="Dima B."/>
            <person name="Sanchez-Garcia M."/>
            <person name="Sanchez-Ramirez S."/>
            <person name="Szollosi G.J."/>
            <person name="Szarkandi J.G."/>
            <person name="Papp V."/>
            <person name="Albert L."/>
            <person name="Andreopoulos W."/>
            <person name="Angelini C."/>
            <person name="Antonin V."/>
            <person name="Barry K.W."/>
            <person name="Bougher N.L."/>
            <person name="Buchanan P."/>
            <person name="Buyck B."/>
            <person name="Bense V."/>
            <person name="Catcheside P."/>
            <person name="Chovatia M."/>
            <person name="Cooper J."/>
            <person name="Damon W."/>
            <person name="Desjardin D."/>
            <person name="Finy P."/>
            <person name="Geml J."/>
            <person name="Haridas S."/>
            <person name="Hughes K."/>
            <person name="Justo A."/>
            <person name="Karasinski D."/>
            <person name="Kautmanova I."/>
            <person name="Kiss B."/>
            <person name="Kocsube S."/>
            <person name="Kotiranta H."/>
            <person name="LaButti K.M."/>
            <person name="Lechner B.E."/>
            <person name="Liimatainen K."/>
            <person name="Lipzen A."/>
            <person name="Lukacs Z."/>
            <person name="Mihaltcheva S."/>
            <person name="Morgado L.N."/>
            <person name="Niskanen T."/>
            <person name="Noordeloos M.E."/>
            <person name="Ohm R.A."/>
            <person name="Ortiz-Santana B."/>
            <person name="Ovrebo C."/>
            <person name="Racz N."/>
            <person name="Riley R."/>
            <person name="Savchenko A."/>
            <person name="Shiryaev A."/>
            <person name="Soop K."/>
            <person name="Spirin V."/>
            <person name="Szebenyi C."/>
            <person name="Tomsovsky M."/>
            <person name="Tulloss R.E."/>
            <person name="Uehling J."/>
            <person name="Grigoriev I.V."/>
            <person name="Vagvolgyi C."/>
            <person name="Papp T."/>
            <person name="Martin F.M."/>
            <person name="Miettinen O."/>
            <person name="Hibbett D.S."/>
            <person name="Nagy L.G."/>
        </authorList>
    </citation>
    <scope>NUCLEOTIDE SEQUENCE [LARGE SCALE GENOMIC DNA]</scope>
    <source>
        <strain evidence="5 6">CBS 962.96</strain>
    </source>
</reference>
<dbReference type="Pfam" id="PF00098">
    <property type="entry name" value="zf-CCHC"/>
    <property type="match status" value="1"/>
</dbReference>
<evidence type="ECO:0000259" key="4">
    <source>
        <dbReference type="PROSITE" id="PS50158"/>
    </source>
</evidence>
<dbReference type="InterPro" id="IPR001878">
    <property type="entry name" value="Znf_CCHC"/>
</dbReference>